<dbReference type="InterPro" id="IPR029021">
    <property type="entry name" value="Prot-tyrosine_phosphatase-like"/>
</dbReference>
<protein>
    <submittedName>
        <fullName evidence="3">Tyrosine-protein phosphatase domain-containing protein</fullName>
    </submittedName>
</protein>
<proteinExistence type="predicted"/>
<dbReference type="AlphaFoldDB" id="A0A914RJA2"/>
<dbReference type="Gene3D" id="3.90.190.10">
    <property type="entry name" value="Protein tyrosine phosphatase superfamily"/>
    <property type="match status" value="1"/>
</dbReference>
<dbReference type="GO" id="GO:0004725">
    <property type="term" value="F:protein tyrosine phosphatase activity"/>
    <property type="evidence" value="ECO:0007669"/>
    <property type="project" value="InterPro"/>
</dbReference>
<reference evidence="3" key="1">
    <citation type="submission" date="2022-11" db="UniProtKB">
        <authorList>
            <consortium name="WormBaseParasite"/>
        </authorList>
    </citation>
    <scope>IDENTIFICATION</scope>
</reference>
<dbReference type="WBParaSite" id="PEQ_0000637101-mRNA-1">
    <property type="protein sequence ID" value="PEQ_0000637101-mRNA-1"/>
    <property type="gene ID" value="PEQ_0000637101"/>
</dbReference>
<keyword evidence="2" id="KW-1185">Reference proteome</keyword>
<accession>A0A914RJA2</accession>
<evidence type="ECO:0000313" key="3">
    <source>
        <dbReference type="WBParaSite" id="PEQ_0000637101-mRNA-1"/>
    </source>
</evidence>
<name>A0A914RJA2_PAREQ</name>
<dbReference type="Pfam" id="PF00102">
    <property type="entry name" value="Y_phosphatase"/>
    <property type="match status" value="1"/>
</dbReference>
<sequence length="110" mass="13408">AQYLISFKSFYQVLLIDHNFFYNIYRSSFSSLQLRGIAATRAFCWPLTIRDARRFQWAHSMHHDKCRHIVNVEECVKKVREYRMHSVQSLSQFEYIYMLMLRHIFLVKVP</sequence>
<dbReference type="SUPFAM" id="SSF52799">
    <property type="entry name" value="(Phosphotyrosine protein) phosphatases II"/>
    <property type="match status" value="1"/>
</dbReference>
<organism evidence="2 3">
    <name type="scientific">Parascaris equorum</name>
    <name type="common">Equine roundworm</name>
    <dbReference type="NCBI Taxonomy" id="6256"/>
    <lineage>
        <taxon>Eukaryota</taxon>
        <taxon>Metazoa</taxon>
        <taxon>Ecdysozoa</taxon>
        <taxon>Nematoda</taxon>
        <taxon>Chromadorea</taxon>
        <taxon>Rhabditida</taxon>
        <taxon>Spirurina</taxon>
        <taxon>Ascaridomorpha</taxon>
        <taxon>Ascaridoidea</taxon>
        <taxon>Ascarididae</taxon>
        <taxon>Parascaris</taxon>
    </lineage>
</organism>
<evidence type="ECO:0000313" key="2">
    <source>
        <dbReference type="Proteomes" id="UP000887564"/>
    </source>
</evidence>
<dbReference type="Proteomes" id="UP000887564">
    <property type="component" value="Unplaced"/>
</dbReference>
<dbReference type="InterPro" id="IPR000242">
    <property type="entry name" value="PTP_cat"/>
</dbReference>
<evidence type="ECO:0000259" key="1">
    <source>
        <dbReference type="Pfam" id="PF00102"/>
    </source>
</evidence>
<feature type="domain" description="Tyrosine-protein phosphatase" evidence="1">
    <location>
        <begin position="60"/>
        <end position="101"/>
    </location>
</feature>